<dbReference type="RefSeq" id="WP_025375998.1">
    <property type="nucleotide sequence ID" value="NZ_CP007122.1"/>
</dbReference>
<dbReference type="KEGG" id="lpq:AF91_02640"/>
<dbReference type="PANTHER" id="PTHR30349">
    <property type="entry name" value="PHAGE INTEGRASE-RELATED"/>
    <property type="match status" value="1"/>
</dbReference>
<feature type="domain" description="Tyr recombinase" evidence="6">
    <location>
        <begin position="172"/>
        <end position="375"/>
    </location>
</feature>
<gene>
    <name evidence="8" type="ORF">AF91_02640</name>
</gene>
<dbReference type="PROSITE" id="PS51898">
    <property type="entry name" value="TYR_RECOMBINASE"/>
    <property type="match status" value="1"/>
</dbReference>
<evidence type="ECO:0000256" key="2">
    <source>
        <dbReference type="ARBA" id="ARBA00022908"/>
    </source>
</evidence>
<keyword evidence="2" id="KW-0229">DNA integration</keyword>
<comment type="similarity">
    <text evidence="1">Belongs to the 'phage' integrase family.</text>
</comment>
<dbReference type="InterPro" id="IPR002104">
    <property type="entry name" value="Integrase_catalytic"/>
</dbReference>
<dbReference type="Gene3D" id="1.10.150.130">
    <property type="match status" value="1"/>
</dbReference>
<dbReference type="Gene3D" id="1.10.443.10">
    <property type="entry name" value="Intergrase catalytic core"/>
    <property type="match status" value="1"/>
</dbReference>
<dbReference type="InterPro" id="IPR011010">
    <property type="entry name" value="DNA_brk_join_enz"/>
</dbReference>
<dbReference type="Proteomes" id="UP000019441">
    <property type="component" value="Chromosome"/>
</dbReference>
<dbReference type="Pfam" id="PF14657">
    <property type="entry name" value="Arm-DNA-bind_4"/>
    <property type="match status" value="1"/>
</dbReference>
<dbReference type="InterPro" id="IPR013762">
    <property type="entry name" value="Integrase-like_cat_sf"/>
</dbReference>
<accession>A0A806LD28</accession>
<dbReference type="InterPro" id="IPR044068">
    <property type="entry name" value="CB"/>
</dbReference>
<dbReference type="EMBL" id="CP007122">
    <property type="protein sequence ID" value="AHJ32132.1"/>
    <property type="molecule type" value="Genomic_DNA"/>
</dbReference>
<keyword evidence="3 5" id="KW-0238">DNA-binding</keyword>
<evidence type="ECO:0000256" key="1">
    <source>
        <dbReference type="ARBA" id="ARBA00008857"/>
    </source>
</evidence>
<protein>
    <submittedName>
        <fullName evidence="8">Integrase</fullName>
    </submittedName>
</protein>
<organism evidence="8 9">
    <name type="scientific">Lacticaseibacillus paracasei N1115</name>
    <dbReference type="NCBI Taxonomy" id="1446494"/>
    <lineage>
        <taxon>Bacteria</taxon>
        <taxon>Bacillati</taxon>
        <taxon>Bacillota</taxon>
        <taxon>Bacilli</taxon>
        <taxon>Lactobacillales</taxon>
        <taxon>Lactobacillaceae</taxon>
        <taxon>Lacticaseibacillus</taxon>
    </lineage>
</organism>
<dbReference type="PROSITE" id="PS51900">
    <property type="entry name" value="CB"/>
    <property type="match status" value="1"/>
</dbReference>
<dbReference type="PANTHER" id="PTHR30349:SF64">
    <property type="entry name" value="PROPHAGE INTEGRASE INTD-RELATED"/>
    <property type="match status" value="1"/>
</dbReference>
<keyword evidence="4" id="KW-0233">DNA recombination</keyword>
<dbReference type="Pfam" id="PF14659">
    <property type="entry name" value="Phage_int_SAM_3"/>
    <property type="match status" value="1"/>
</dbReference>
<sequence length="383" mass="44186">MATIKRYKNSSGDTRYEIFVSAGTDELTGKKRRIHKRGFRDKKEAALAASRFTLDADAGSLSTNRSMTFKAVYLEWDAAYKNTVRESTYERTYIQVKKHVLPLFGNKPINKITTAQLQQAVNQWSKQVTRNYRRWLTTTSRILRFALRRGYINKNPADLVIIPKEKEQIGDVAANFWDKQELTRFFSYIDAKQEPQKTALFRILAFGGLRRGECLALTWKDISFTDSTITVNKTLSQGMNGRQLVQPPKTRKSRRTITMDSKTMSTLKHWRLVQLQKYMALGFNTNKPDQLVFSNSKNKHLLLHKPADWLKSIEDTHEIEHRITIHGFRHSHASALFSAGATVKEVQERLGHSDVKTTLNIYTHVTKNQNKEAVNKLVAYLNF</sequence>
<dbReference type="InterPro" id="IPR028259">
    <property type="entry name" value="AP2-like_int_N"/>
</dbReference>
<feature type="domain" description="Core-binding (CB)" evidence="7">
    <location>
        <begin position="67"/>
        <end position="147"/>
    </location>
</feature>
<evidence type="ECO:0000256" key="5">
    <source>
        <dbReference type="PROSITE-ProRule" id="PRU01248"/>
    </source>
</evidence>
<dbReference type="SUPFAM" id="SSF56349">
    <property type="entry name" value="DNA breaking-rejoining enzymes"/>
    <property type="match status" value="1"/>
</dbReference>
<dbReference type="InterPro" id="IPR010998">
    <property type="entry name" value="Integrase_recombinase_N"/>
</dbReference>
<dbReference type="GO" id="GO:0015074">
    <property type="term" value="P:DNA integration"/>
    <property type="evidence" value="ECO:0007669"/>
    <property type="project" value="UniProtKB-KW"/>
</dbReference>
<evidence type="ECO:0000259" key="7">
    <source>
        <dbReference type="PROSITE" id="PS51900"/>
    </source>
</evidence>
<dbReference type="CDD" id="cd01189">
    <property type="entry name" value="INT_ICEBs1_C_like"/>
    <property type="match status" value="1"/>
</dbReference>
<dbReference type="AlphaFoldDB" id="A0A806LD28"/>
<evidence type="ECO:0000313" key="9">
    <source>
        <dbReference type="Proteomes" id="UP000019441"/>
    </source>
</evidence>
<proteinExistence type="inferred from homology"/>
<dbReference type="GO" id="GO:0003677">
    <property type="term" value="F:DNA binding"/>
    <property type="evidence" value="ECO:0007669"/>
    <property type="project" value="UniProtKB-UniRule"/>
</dbReference>
<reference evidence="8 9" key="1">
    <citation type="journal article" date="2014" name="Genome Announc.">
        <title>Whole Genome Sequence of the Probiotic Strain Lactobacillus paracasei N1115, Isolated from Traditional Chinese Fermented Milk.</title>
        <authorList>
            <person name="Wang S."/>
            <person name="Zhu H."/>
            <person name="He F."/>
            <person name="Luo Y."/>
            <person name="Kang Z."/>
            <person name="Lu C."/>
            <person name="Feng L."/>
            <person name="Lu X."/>
            <person name="Xue Y."/>
            <person name="Wang H."/>
        </authorList>
    </citation>
    <scope>NUCLEOTIDE SEQUENCE [LARGE SCALE GENOMIC DNA]</scope>
    <source>
        <strain evidence="8 9">N1115</strain>
    </source>
</reference>
<evidence type="ECO:0000259" key="6">
    <source>
        <dbReference type="PROSITE" id="PS51898"/>
    </source>
</evidence>
<dbReference type="Pfam" id="PF00589">
    <property type="entry name" value="Phage_integrase"/>
    <property type="match status" value="1"/>
</dbReference>
<dbReference type="InterPro" id="IPR050090">
    <property type="entry name" value="Tyrosine_recombinase_XerCD"/>
</dbReference>
<dbReference type="InterPro" id="IPR004107">
    <property type="entry name" value="Integrase_SAM-like_N"/>
</dbReference>
<evidence type="ECO:0000256" key="3">
    <source>
        <dbReference type="ARBA" id="ARBA00023125"/>
    </source>
</evidence>
<dbReference type="GO" id="GO:0006310">
    <property type="term" value="P:DNA recombination"/>
    <property type="evidence" value="ECO:0007669"/>
    <property type="project" value="UniProtKB-KW"/>
</dbReference>
<evidence type="ECO:0000256" key="4">
    <source>
        <dbReference type="ARBA" id="ARBA00023172"/>
    </source>
</evidence>
<name>A0A806LD28_LACPA</name>
<evidence type="ECO:0000313" key="8">
    <source>
        <dbReference type="EMBL" id="AHJ32132.1"/>
    </source>
</evidence>